<comment type="caution">
    <text evidence="1">The sequence shown here is derived from an EMBL/GenBank/DDBJ whole genome shotgun (WGS) entry which is preliminary data.</text>
</comment>
<reference evidence="1" key="1">
    <citation type="journal article" date="2023" name="GigaByte">
        <title>Genome assembly of the bearded iris, Iris pallida Lam.</title>
        <authorList>
            <person name="Bruccoleri R.E."/>
            <person name="Oakeley E.J."/>
            <person name="Faust A.M.E."/>
            <person name="Altorfer M."/>
            <person name="Dessus-Babus S."/>
            <person name="Burckhardt D."/>
            <person name="Oertli M."/>
            <person name="Naumann U."/>
            <person name="Petersen F."/>
            <person name="Wong J."/>
        </authorList>
    </citation>
    <scope>NUCLEOTIDE SEQUENCE</scope>
    <source>
        <strain evidence="1">GSM-AAB239-AS_SAM_17_03QT</strain>
    </source>
</reference>
<dbReference type="Proteomes" id="UP001140949">
    <property type="component" value="Unassembled WGS sequence"/>
</dbReference>
<keyword evidence="1" id="KW-0808">Transferase</keyword>
<dbReference type="AlphaFoldDB" id="A0AAX6ERW7"/>
<keyword evidence="2" id="KW-1185">Reference proteome</keyword>
<organism evidence="1 2">
    <name type="scientific">Iris pallida</name>
    <name type="common">Sweet iris</name>
    <dbReference type="NCBI Taxonomy" id="29817"/>
    <lineage>
        <taxon>Eukaryota</taxon>
        <taxon>Viridiplantae</taxon>
        <taxon>Streptophyta</taxon>
        <taxon>Embryophyta</taxon>
        <taxon>Tracheophyta</taxon>
        <taxon>Spermatophyta</taxon>
        <taxon>Magnoliopsida</taxon>
        <taxon>Liliopsida</taxon>
        <taxon>Asparagales</taxon>
        <taxon>Iridaceae</taxon>
        <taxon>Iridoideae</taxon>
        <taxon>Irideae</taxon>
        <taxon>Iris</taxon>
    </lineage>
</organism>
<gene>
    <name evidence="1" type="ORF">M6B38_175600</name>
</gene>
<accession>A0AAX6ERW7</accession>
<keyword evidence="1" id="KW-0418">Kinase</keyword>
<name>A0AAX6ERW7_IRIPA</name>
<reference evidence="1" key="2">
    <citation type="submission" date="2023-04" db="EMBL/GenBank/DDBJ databases">
        <authorList>
            <person name="Bruccoleri R.E."/>
            <person name="Oakeley E.J."/>
            <person name="Faust A.-M."/>
            <person name="Dessus-Babus S."/>
            <person name="Altorfer M."/>
            <person name="Burckhardt D."/>
            <person name="Oertli M."/>
            <person name="Naumann U."/>
            <person name="Petersen F."/>
            <person name="Wong J."/>
        </authorList>
    </citation>
    <scope>NUCLEOTIDE SEQUENCE</scope>
    <source>
        <strain evidence="1">GSM-AAB239-AS_SAM_17_03QT</strain>
        <tissue evidence="1">Leaf</tissue>
    </source>
</reference>
<protein>
    <submittedName>
        <fullName evidence="1">Serine/threonine-protein kinase Aurora-3</fullName>
    </submittedName>
</protein>
<dbReference type="GO" id="GO:0016301">
    <property type="term" value="F:kinase activity"/>
    <property type="evidence" value="ECO:0007669"/>
    <property type="project" value="UniProtKB-KW"/>
</dbReference>
<dbReference type="EMBL" id="JANAVB010034616">
    <property type="protein sequence ID" value="KAJ6806579.1"/>
    <property type="molecule type" value="Genomic_DNA"/>
</dbReference>
<proteinExistence type="predicted"/>
<evidence type="ECO:0000313" key="1">
    <source>
        <dbReference type="EMBL" id="KAJ6806579.1"/>
    </source>
</evidence>
<evidence type="ECO:0000313" key="2">
    <source>
        <dbReference type="Proteomes" id="UP001140949"/>
    </source>
</evidence>
<sequence length="109" mass="12597">MVPRRLQDLPRARVRRGRGALQLPQEAGTLRRAPLSHICCELGEGARVLPREEGDPPGHQAREFAFGYRGTAENCRFWMGRAVQCKEAHLVWYYRLPCTRNGREKRTRP</sequence>